<comment type="caution">
    <text evidence="3">The sequence shown here is derived from an EMBL/GenBank/DDBJ whole genome shotgun (WGS) entry which is preliminary data.</text>
</comment>
<sequence length="92" mass="10716">MFTIQESIRPSADLRNHYSEISKQCRENKEAVIITVNGRGDTVSLSYEEYKRMKSRIELLEILSAAEDDVKNGRVEPIENTFQDLRQILKEK</sequence>
<gene>
    <name evidence="3" type="ORF">H9735_03995</name>
</gene>
<organism evidence="3 4">
    <name type="scientific">Candidatus Anaerostipes excrementavium</name>
    <dbReference type="NCBI Taxonomy" id="2838463"/>
    <lineage>
        <taxon>Bacteria</taxon>
        <taxon>Bacillati</taxon>
        <taxon>Bacillota</taxon>
        <taxon>Clostridia</taxon>
        <taxon>Lachnospirales</taxon>
        <taxon>Lachnospiraceae</taxon>
        <taxon>Anaerostipes</taxon>
    </lineage>
</organism>
<evidence type="ECO:0000256" key="2">
    <source>
        <dbReference type="RuleBase" id="RU362080"/>
    </source>
</evidence>
<proteinExistence type="inferred from homology"/>
<reference evidence="3" key="2">
    <citation type="submission" date="2021-04" db="EMBL/GenBank/DDBJ databases">
        <authorList>
            <person name="Gilroy R."/>
        </authorList>
    </citation>
    <scope>NUCLEOTIDE SEQUENCE</scope>
    <source>
        <strain evidence="3">CHK191-13928</strain>
    </source>
</reference>
<dbReference type="AlphaFoldDB" id="A0A9D2B9L1"/>
<dbReference type="InterPro" id="IPR006442">
    <property type="entry name" value="Antitoxin_Phd/YefM"/>
</dbReference>
<dbReference type="Proteomes" id="UP000886721">
    <property type="component" value="Unassembled WGS sequence"/>
</dbReference>
<evidence type="ECO:0000313" key="3">
    <source>
        <dbReference type="EMBL" id="HIX67274.1"/>
    </source>
</evidence>
<dbReference type="Gene3D" id="3.40.1620.10">
    <property type="entry name" value="YefM-like domain"/>
    <property type="match status" value="1"/>
</dbReference>
<comment type="similarity">
    <text evidence="1 2">Belongs to the phD/YefM antitoxin family.</text>
</comment>
<protein>
    <recommendedName>
        <fullName evidence="2">Antitoxin</fullName>
    </recommendedName>
</protein>
<accession>A0A9D2B9L1</accession>
<dbReference type="InterPro" id="IPR036165">
    <property type="entry name" value="YefM-like_sf"/>
</dbReference>
<name>A0A9D2B9L1_9FIRM</name>
<dbReference type="Pfam" id="PF02604">
    <property type="entry name" value="PhdYeFM_antitox"/>
    <property type="match status" value="1"/>
</dbReference>
<comment type="function">
    <text evidence="2">Antitoxin component of a type II toxin-antitoxin (TA) system.</text>
</comment>
<dbReference type="NCBIfam" id="TIGR01552">
    <property type="entry name" value="phd_fam"/>
    <property type="match status" value="1"/>
</dbReference>
<evidence type="ECO:0000313" key="4">
    <source>
        <dbReference type="Proteomes" id="UP000886721"/>
    </source>
</evidence>
<dbReference type="SUPFAM" id="SSF143120">
    <property type="entry name" value="YefM-like"/>
    <property type="match status" value="1"/>
</dbReference>
<reference evidence="3" key="1">
    <citation type="journal article" date="2021" name="PeerJ">
        <title>Extensive microbial diversity within the chicken gut microbiome revealed by metagenomics and culture.</title>
        <authorList>
            <person name="Gilroy R."/>
            <person name="Ravi A."/>
            <person name="Getino M."/>
            <person name="Pursley I."/>
            <person name="Horton D.L."/>
            <person name="Alikhan N.F."/>
            <person name="Baker D."/>
            <person name="Gharbi K."/>
            <person name="Hall N."/>
            <person name="Watson M."/>
            <person name="Adriaenssens E.M."/>
            <person name="Foster-Nyarko E."/>
            <person name="Jarju S."/>
            <person name="Secka A."/>
            <person name="Antonio M."/>
            <person name="Oren A."/>
            <person name="Chaudhuri R.R."/>
            <person name="La Ragione R."/>
            <person name="Hildebrand F."/>
            <person name="Pallen M.J."/>
        </authorList>
    </citation>
    <scope>NUCLEOTIDE SEQUENCE</scope>
    <source>
        <strain evidence="3">CHK191-13928</strain>
    </source>
</reference>
<dbReference type="EMBL" id="DXEM01000012">
    <property type="protein sequence ID" value="HIX67274.1"/>
    <property type="molecule type" value="Genomic_DNA"/>
</dbReference>
<evidence type="ECO:0000256" key="1">
    <source>
        <dbReference type="ARBA" id="ARBA00009981"/>
    </source>
</evidence>